<reference evidence="18" key="1">
    <citation type="submission" date="2013-05" db="EMBL/GenBank/DDBJ databases">
        <title>The Genome sequence of Mucor circinelloides f. circinelloides 1006PhL.</title>
        <authorList>
            <consortium name="The Broad Institute Genomics Platform"/>
            <person name="Cuomo C."/>
            <person name="Earl A."/>
            <person name="Findley K."/>
            <person name="Lee S.C."/>
            <person name="Walker B."/>
            <person name="Young S."/>
            <person name="Zeng Q."/>
            <person name="Gargeya S."/>
            <person name="Fitzgerald M."/>
            <person name="Haas B."/>
            <person name="Abouelleil A."/>
            <person name="Allen A.W."/>
            <person name="Alvarado L."/>
            <person name="Arachchi H.M."/>
            <person name="Berlin A.M."/>
            <person name="Chapman S.B."/>
            <person name="Gainer-Dewar J."/>
            <person name="Goldberg J."/>
            <person name="Griggs A."/>
            <person name="Gujja S."/>
            <person name="Hansen M."/>
            <person name="Howarth C."/>
            <person name="Imamovic A."/>
            <person name="Ireland A."/>
            <person name="Larimer J."/>
            <person name="McCowan C."/>
            <person name="Murphy C."/>
            <person name="Pearson M."/>
            <person name="Poon T.W."/>
            <person name="Priest M."/>
            <person name="Roberts A."/>
            <person name="Saif S."/>
            <person name="Shea T."/>
            <person name="Sisk P."/>
            <person name="Sykes S."/>
            <person name="Wortman J."/>
            <person name="Nusbaum C."/>
            <person name="Birren B."/>
        </authorList>
    </citation>
    <scope>NUCLEOTIDE SEQUENCE [LARGE SCALE GENOMIC DNA]</scope>
    <source>
        <strain evidence="18">1006PhL</strain>
    </source>
</reference>
<evidence type="ECO:0000256" key="9">
    <source>
        <dbReference type="ARBA" id="ARBA00022963"/>
    </source>
</evidence>
<dbReference type="PANTHER" id="PTHR45792">
    <property type="entry name" value="DIACYLGLYCEROL LIPASE HOMOLOG-RELATED"/>
    <property type="match status" value="1"/>
</dbReference>
<evidence type="ECO:0000256" key="4">
    <source>
        <dbReference type="ARBA" id="ARBA00022553"/>
    </source>
</evidence>
<dbReference type="OrthoDB" id="438440at2759"/>
<evidence type="ECO:0000256" key="2">
    <source>
        <dbReference type="ARBA" id="ARBA00004651"/>
    </source>
</evidence>
<dbReference type="InterPro" id="IPR002921">
    <property type="entry name" value="Fungal_lipase-type"/>
</dbReference>
<keyword evidence="11" id="KW-0443">Lipid metabolism</keyword>
<protein>
    <recommendedName>
        <fullName evidence="14">sn-1-specific diacylglycerol lipase</fullName>
        <ecNumber evidence="14">3.1.1.116</ecNumber>
    </recommendedName>
</protein>
<name>S2JS66_MUCC1</name>
<evidence type="ECO:0000313" key="18">
    <source>
        <dbReference type="Proteomes" id="UP000014254"/>
    </source>
</evidence>
<keyword evidence="8" id="KW-0106">Calcium</keyword>
<dbReference type="Pfam" id="PF01764">
    <property type="entry name" value="Lipase_3"/>
    <property type="match status" value="1"/>
</dbReference>
<comment type="cofactor">
    <cofactor evidence="1">
        <name>Ca(2+)</name>
        <dbReference type="ChEBI" id="CHEBI:29108"/>
    </cofactor>
</comment>
<gene>
    <name evidence="17" type="ORF">HMPREF1544_00248</name>
</gene>
<evidence type="ECO:0000259" key="16">
    <source>
        <dbReference type="Pfam" id="PF01764"/>
    </source>
</evidence>
<dbReference type="VEuPathDB" id="FungiDB:HMPREF1544_00248"/>
<dbReference type="PANTHER" id="PTHR45792:SF7">
    <property type="entry name" value="PUTATIVE (AFU_ORTHOLOGUE AFUA_6G02710)-RELATED"/>
    <property type="match status" value="1"/>
</dbReference>
<organism evidence="17 18">
    <name type="scientific">Mucor circinelloides f. circinelloides (strain 1006PhL)</name>
    <name type="common">Mucormycosis agent</name>
    <name type="synonym">Calyptromyces circinelloides</name>
    <dbReference type="NCBI Taxonomy" id="1220926"/>
    <lineage>
        <taxon>Eukaryota</taxon>
        <taxon>Fungi</taxon>
        <taxon>Fungi incertae sedis</taxon>
        <taxon>Mucoromycota</taxon>
        <taxon>Mucoromycotina</taxon>
        <taxon>Mucoromycetes</taxon>
        <taxon>Mucorales</taxon>
        <taxon>Mucorineae</taxon>
        <taxon>Mucoraceae</taxon>
        <taxon>Mucor</taxon>
    </lineage>
</organism>
<dbReference type="SUPFAM" id="SSF53474">
    <property type="entry name" value="alpha/beta-Hydrolases"/>
    <property type="match status" value="1"/>
</dbReference>
<dbReference type="OMA" id="FWAMIKT"/>
<dbReference type="Proteomes" id="UP000014254">
    <property type="component" value="Unassembled WGS sequence"/>
</dbReference>
<keyword evidence="12" id="KW-0472">Membrane</keyword>
<evidence type="ECO:0000256" key="7">
    <source>
        <dbReference type="ARBA" id="ARBA00022801"/>
    </source>
</evidence>
<dbReference type="GO" id="GO:0046872">
    <property type="term" value="F:metal ion binding"/>
    <property type="evidence" value="ECO:0007669"/>
    <property type="project" value="UniProtKB-KW"/>
</dbReference>
<keyword evidence="4" id="KW-0597">Phosphoprotein</keyword>
<evidence type="ECO:0000256" key="14">
    <source>
        <dbReference type="ARBA" id="ARBA00026104"/>
    </source>
</evidence>
<dbReference type="Gene3D" id="3.40.50.1820">
    <property type="entry name" value="alpha/beta hydrolase"/>
    <property type="match status" value="1"/>
</dbReference>
<dbReference type="EC" id="3.1.1.116" evidence="14"/>
<dbReference type="InParanoid" id="S2JS66"/>
<dbReference type="EMBL" id="KE123897">
    <property type="protein sequence ID" value="EPB92809.1"/>
    <property type="molecule type" value="Genomic_DNA"/>
</dbReference>
<comment type="subcellular location">
    <subcellularLocation>
        <location evidence="2">Cell membrane</location>
        <topology evidence="2">Multi-pass membrane protein</topology>
    </subcellularLocation>
</comment>
<evidence type="ECO:0000256" key="6">
    <source>
        <dbReference type="ARBA" id="ARBA00022723"/>
    </source>
</evidence>
<accession>S2JS66</accession>
<dbReference type="GO" id="GO:0016298">
    <property type="term" value="F:lipase activity"/>
    <property type="evidence" value="ECO:0007669"/>
    <property type="project" value="TreeGrafter"/>
</dbReference>
<keyword evidence="10" id="KW-1133">Transmembrane helix</keyword>
<dbReference type="GO" id="GO:0019369">
    <property type="term" value="P:arachidonate metabolic process"/>
    <property type="evidence" value="ECO:0007669"/>
    <property type="project" value="TreeGrafter"/>
</dbReference>
<comment type="catalytic activity">
    <reaction evidence="13">
        <text>a 1,2-diacyl-sn-glycerol + H2O = a 2-acylglycerol + a fatty acid + H(+)</text>
        <dbReference type="Rhea" id="RHEA:33275"/>
        <dbReference type="ChEBI" id="CHEBI:15377"/>
        <dbReference type="ChEBI" id="CHEBI:15378"/>
        <dbReference type="ChEBI" id="CHEBI:17389"/>
        <dbReference type="ChEBI" id="CHEBI:17815"/>
        <dbReference type="ChEBI" id="CHEBI:28868"/>
        <dbReference type="EC" id="3.1.1.116"/>
    </reaction>
    <physiologicalReaction direction="left-to-right" evidence="13">
        <dbReference type="Rhea" id="RHEA:33276"/>
    </physiologicalReaction>
</comment>
<evidence type="ECO:0000256" key="5">
    <source>
        <dbReference type="ARBA" id="ARBA00022692"/>
    </source>
</evidence>
<dbReference type="GO" id="GO:0046340">
    <property type="term" value="P:diacylglycerol catabolic process"/>
    <property type="evidence" value="ECO:0007669"/>
    <property type="project" value="TreeGrafter"/>
</dbReference>
<evidence type="ECO:0000313" key="17">
    <source>
        <dbReference type="EMBL" id="EPB92809.1"/>
    </source>
</evidence>
<sequence length="866" mass="96540">MAGQLTSPAATSSIHDINHAIDGTLLSENVANMVTAVSLATRISLRCSSIFFDVMFEAAKYGTSVSLGISRNALTNALSAAKNLHANTQNKITSGVSVLHEKAEDSLFVQMLEKYTNMGLYLVSHTFSLAELFAMSGLQFTSRTIQSSLKAAEESVRIIDGIFGSNDTSRAIASIIALVHRELVQDPEFGLAKAGKLAILTGLTKAITAFAVLQNVTHKRMMKQIPMTVLWEGLVTDEKDELEEKYQQKNKIIQFKNNKQQDNDDNTLIIQELNALLQAEESKANESELSLVTSVQDGYKVTTKTTCTTIRTTTICPLNSTFNKRIIVKTNEEENGSYLALVDKSSKEPPKFMLSTLSEKRRKRKVERQEENFDFSQKSAMEKPAYHHKRRFSSPDDSHFYCEQKEEDSFLSKKYNYSTSDLTVKQRHASSNSSIFMTRQKRSSSISSFCSTSSKAFSMTAANNNTNKSVQNESTLIIKNIAHYMRYASAAYGESFMRILGIGDVPAVLPSSHHHHPNHHAFAHHTGNSVEDILLSSYTDRSPLHLHNPSIHALVHYVTADHAAKAIVLTCRGTLGLSDILTDLSFDYTEFTLPTDKHSKFKAHSGMLDAAQLLAKEKGKVYQKIRQGLVNYPDYSLVMCGHSLGGGVASLLCVLWSQRMNGHELILKKNHGNHGSKFVTSDQSGLPAGRPIHCYAYGPPGCMDLELSQYCTGLVTSVVHGNDIVSSLSLGLLKDFKNVATSLHAEADVAEEIISRVVGRLQKKKKSQEQSKENIEDEFNDDDQWFWAMIKTMRADMTAEKMYPPSSVYLIETIPHVKQQHKVALSRCEDVKARFSEIVFCRTMFMDHSPLMYERAIRKLCRGYTA</sequence>
<evidence type="ECO:0000256" key="15">
    <source>
        <dbReference type="SAM" id="Coils"/>
    </source>
</evidence>
<dbReference type="CDD" id="cd00519">
    <property type="entry name" value="Lipase_3"/>
    <property type="match status" value="1"/>
</dbReference>
<keyword evidence="6" id="KW-0479">Metal-binding</keyword>
<evidence type="ECO:0000256" key="8">
    <source>
        <dbReference type="ARBA" id="ARBA00022837"/>
    </source>
</evidence>
<keyword evidence="5" id="KW-0812">Transmembrane</keyword>
<dbReference type="InterPro" id="IPR052214">
    <property type="entry name" value="DAG_Lipase-Related"/>
</dbReference>
<dbReference type="AlphaFoldDB" id="S2JS66"/>
<evidence type="ECO:0000256" key="1">
    <source>
        <dbReference type="ARBA" id="ARBA00001913"/>
    </source>
</evidence>
<dbReference type="GO" id="GO:0005886">
    <property type="term" value="C:plasma membrane"/>
    <property type="evidence" value="ECO:0007669"/>
    <property type="project" value="UniProtKB-SubCell"/>
</dbReference>
<evidence type="ECO:0000256" key="13">
    <source>
        <dbReference type="ARBA" id="ARBA00024531"/>
    </source>
</evidence>
<keyword evidence="3" id="KW-1003">Cell membrane</keyword>
<feature type="domain" description="Fungal lipase-type" evidence="16">
    <location>
        <begin position="568"/>
        <end position="729"/>
    </location>
</feature>
<dbReference type="InterPro" id="IPR029058">
    <property type="entry name" value="AB_hydrolase_fold"/>
</dbReference>
<keyword evidence="9" id="KW-0442">Lipid degradation</keyword>
<evidence type="ECO:0000256" key="11">
    <source>
        <dbReference type="ARBA" id="ARBA00023098"/>
    </source>
</evidence>
<evidence type="ECO:0000256" key="10">
    <source>
        <dbReference type="ARBA" id="ARBA00022989"/>
    </source>
</evidence>
<evidence type="ECO:0000256" key="12">
    <source>
        <dbReference type="ARBA" id="ARBA00023136"/>
    </source>
</evidence>
<dbReference type="eggNOG" id="KOG2088">
    <property type="taxonomic scope" value="Eukaryota"/>
</dbReference>
<proteinExistence type="predicted"/>
<keyword evidence="18" id="KW-1185">Reference proteome</keyword>
<evidence type="ECO:0000256" key="3">
    <source>
        <dbReference type="ARBA" id="ARBA00022475"/>
    </source>
</evidence>
<keyword evidence="7" id="KW-0378">Hydrolase</keyword>
<feature type="coiled-coil region" evidence="15">
    <location>
        <begin position="239"/>
        <end position="290"/>
    </location>
</feature>
<keyword evidence="15" id="KW-0175">Coiled coil</keyword>